<name>A0ABQ6MIG2_9STRA</name>
<feature type="domain" description="T-SNARE coiled-coil homology" evidence="9">
    <location>
        <begin position="229"/>
        <end position="291"/>
    </location>
</feature>
<reference evidence="10 11" key="1">
    <citation type="journal article" date="2023" name="Commun. Biol.">
        <title>Genome analysis of Parmales, the sister group of diatoms, reveals the evolutionary specialization of diatoms from phago-mixotrophs to photoautotrophs.</title>
        <authorList>
            <person name="Ban H."/>
            <person name="Sato S."/>
            <person name="Yoshikawa S."/>
            <person name="Yamada K."/>
            <person name="Nakamura Y."/>
            <person name="Ichinomiya M."/>
            <person name="Sato N."/>
            <person name="Blanc-Mathieu R."/>
            <person name="Endo H."/>
            <person name="Kuwata A."/>
            <person name="Ogata H."/>
        </authorList>
    </citation>
    <scope>NUCLEOTIDE SEQUENCE [LARGE SCALE GENOMIC DNA]</scope>
</reference>
<proteinExistence type="inferred from homology"/>
<evidence type="ECO:0000313" key="11">
    <source>
        <dbReference type="Proteomes" id="UP001165060"/>
    </source>
</evidence>
<keyword evidence="3 8" id="KW-0812">Transmembrane</keyword>
<sequence length="324" mass="36007">MTSRLAELSTPSWAQEPVVLPDAAAEAVPAPADLEEQGVEQEAAEEPEVRSSGAGHPAFMASFFKTVDVVKGDIACIRRGAVEIGAVNGEALLASTNKEEKELSRRLKPIVADTNKRAKHCKAFLELMKEENKALKAGGKTKVAELRIRNNLHTTLTRKFIDEMKVYQAAQVKFREDIRNKVARQVQIVRPEATVEEIETVMKSDGGAQQLYKDQIQKGDVADPIKGAYQQVSQKYADVLLLEASVTELQQMFLDFALLTEQQGEMLDQIEYNVKNSGEYIEEANLDLTGAIDYQRRIRRKQCCLIIVVLVALMIILLTTGVFS</sequence>
<dbReference type="InterPro" id="IPR006012">
    <property type="entry name" value="Syntaxin/epimorphin_CS"/>
</dbReference>
<dbReference type="InterPro" id="IPR000727">
    <property type="entry name" value="T_SNARE_dom"/>
</dbReference>
<comment type="similarity">
    <text evidence="2 6">Belongs to the syntaxin family.</text>
</comment>
<dbReference type="SUPFAM" id="SSF47661">
    <property type="entry name" value="t-snare proteins"/>
    <property type="match status" value="1"/>
</dbReference>
<evidence type="ECO:0000256" key="1">
    <source>
        <dbReference type="ARBA" id="ARBA00004211"/>
    </source>
</evidence>
<feature type="compositionally biased region" description="Acidic residues" evidence="7">
    <location>
        <begin position="33"/>
        <end position="46"/>
    </location>
</feature>
<accession>A0ABQ6MIG2</accession>
<dbReference type="InterPro" id="IPR006011">
    <property type="entry name" value="Syntaxin_N"/>
</dbReference>
<dbReference type="InterPro" id="IPR045242">
    <property type="entry name" value="Syntaxin"/>
</dbReference>
<evidence type="ECO:0000256" key="3">
    <source>
        <dbReference type="ARBA" id="ARBA00022692"/>
    </source>
</evidence>
<evidence type="ECO:0000259" key="9">
    <source>
        <dbReference type="PROSITE" id="PS50192"/>
    </source>
</evidence>
<evidence type="ECO:0000256" key="8">
    <source>
        <dbReference type="SAM" id="Phobius"/>
    </source>
</evidence>
<feature type="compositionally biased region" description="Polar residues" evidence="7">
    <location>
        <begin position="1"/>
        <end position="13"/>
    </location>
</feature>
<dbReference type="CDD" id="cd15848">
    <property type="entry name" value="SNARE_syntaxin1-like"/>
    <property type="match status" value="1"/>
</dbReference>
<dbReference type="PROSITE" id="PS00914">
    <property type="entry name" value="SYNTAXIN"/>
    <property type="match status" value="1"/>
</dbReference>
<dbReference type="PROSITE" id="PS50192">
    <property type="entry name" value="T_SNARE"/>
    <property type="match status" value="1"/>
</dbReference>
<comment type="caution">
    <text evidence="10">The sequence shown here is derived from an EMBL/GenBank/DDBJ whole genome shotgun (WGS) entry which is preliminary data.</text>
</comment>
<dbReference type="Gene3D" id="1.20.58.70">
    <property type="match status" value="1"/>
</dbReference>
<dbReference type="EMBL" id="BRYB01000292">
    <property type="protein sequence ID" value="GMI27071.1"/>
    <property type="molecule type" value="Genomic_DNA"/>
</dbReference>
<dbReference type="SMART" id="SM00503">
    <property type="entry name" value="SynN"/>
    <property type="match status" value="1"/>
</dbReference>
<dbReference type="PANTHER" id="PTHR19957:SF307">
    <property type="entry name" value="PROTEIN SSO1-RELATED"/>
    <property type="match status" value="1"/>
</dbReference>
<protein>
    <recommendedName>
        <fullName evidence="9">t-SNARE coiled-coil homology domain-containing protein</fullName>
    </recommendedName>
</protein>
<evidence type="ECO:0000256" key="2">
    <source>
        <dbReference type="ARBA" id="ARBA00009063"/>
    </source>
</evidence>
<feature type="transmembrane region" description="Helical" evidence="8">
    <location>
        <begin position="303"/>
        <end position="323"/>
    </location>
</feature>
<keyword evidence="11" id="KW-1185">Reference proteome</keyword>
<evidence type="ECO:0000256" key="7">
    <source>
        <dbReference type="SAM" id="MobiDB-lite"/>
    </source>
</evidence>
<dbReference type="Pfam" id="PF00804">
    <property type="entry name" value="Syntaxin"/>
    <property type="match status" value="1"/>
</dbReference>
<evidence type="ECO:0000313" key="10">
    <source>
        <dbReference type="EMBL" id="GMI27071.1"/>
    </source>
</evidence>
<dbReference type="Proteomes" id="UP001165060">
    <property type="component" value="Unassembled WGS sequence"/>
</dbReference>
<comment type="subcellular location">
    <subcellularLocation>
        <location evidence="1">Membrane</location>
        <topology evidence="1">Single-pass type IV membrane protein</topology>
    </subcellularLocation>
</comment>
<feature type="region of interest" description="Disordered" evidence="7">
    <location>
        <begin position="1"/>
        <end position="53"/>
    </location>
</feature>
<evidence type="ECO:0000256" key="5">
    <source>
        <dbReference type="ARBA" id="ARBA00023136"/>
    </source>
</evidence>
<gene>
    <name evidence="10" type="ORF">TeGR_g794</name>
</gene>
<dbReference type="InterPro" id="IPR010989">
    <property type="entry name" value="SNARE"/>
</dbReference>
<organism evidence="10 11">
    <name type="scientific">Tetraparma gracilis</name>
    <dbReference type="NCBI Taxonomy" id="2962635"/>
    <lineage>
        <taxon>Eukaryota</taxon>
        <taxon>Sar</taxon>
        <taxon>Stramenopiles</taxon>
        <taxon>Ochrophyta</taxon>
        <taxon>Bolidophyceae</taxon>
        <taxon>Parmales</taxon>
        <taxon>Triparmaceae</taxon>
        <taxon>Tetraparma</taxon>
    </lineage>
</organism>
<dbReference type="SMART" id="SM00397">
    <property type="entry name" value="t_SNARE"/>
    <property type="match status" value="1"/>
</dbReference>
<dbReference type="PANTHER" id="PTHR19957">
    <property type="entry name" value="SYNTAXIN"/>
    <property type="match status" value="1"/>
</dbReference>
<feature type="compositionally biased region" description="Low complexity" evidence="7">
    <location>
        <begin position="16"/>
        <end position="32"/>
    </location>
</feature>
<dbReference type="Pfam" id="PF05739">
    <property type="entry name" value="SNARE"/>
    <property type="match status" value="1"/>
</dbReference>
<evidence type="ECO:0000256" key="4">
    <source>
        <dbReference type="ARBA" id="ARBA00022989"/>
    </source>
</evidence>
<dbReference type="Gene3D" id="1.20.5.110">
    <property type="match status" value="1"/>
</dbReference>
<evidence type="ECO:0000256" key="6">
    <source>
        <dbReference type="RuleBase" id="RU003858"/>
    </source>
</evidence>
<keyword evidence="4 8" id="KW-1133">Transmembrane helix</keyword>
<keyword evidence="5 8" id="KW-0472">Membrane</keyword>